<evidence type="ECO:0000259" key="6">
    <source>
        <dbReference type="Pfam" id="PF00155"/>
    </source>
</evidence>
<feature type="domain" description="Aminotransferase class I/classII large" evidence="6">
    <location>
        <begin position="37"/>
        <end position="384"/>
    </location>
</feature>
<name>A0A401JYV4_9PROT</name>
<proteinExistence type="inferred from homology"/>
<comment type="cofactor">
    <cofactor evidence="1">
        <name>pyridoxal 5'-phosphate</name>
        <dbReference type="ChEBI" id="CHEBI:597326"/>
    </cofactor>
</comment>
<sequence>MNTSHPRIAARMADIAPFHVMDILARARQMEAQGRSIIHLEIGEPDFPTPHPIVEAGIAALEQGNLYYSPPLGLPQLRSAIADFYAQHYGVQLSPQRVVVTPGASGALLLALGVLADPGDSVLLADPGYPCNRHFARFIEARTLAVPVDADTGYQLTPKLVERYWTPEVKVVLLASPSNPTGTVVPDADVRAIAAICAARGATLIVDEIYHGLIYEGGYHTALAHSDQVFVVNSFSKYFQMTGWRLGWLVAPEWAMEALDRLVQNLYLAASTPAQYAALAAFTPATLTILEARKTELKIRRDYLASALRDLGFDLPDLPQGAFYLYAGCGRFSQDSFAFAAQILEQTGVAITPGVDFGTYQAQRFVRFAYTTSLPNLQEAVRRLREYLPS</sequence>
<keyword evidence="8" id="KW-1185">Reference proteome</keyword>
<comment type="caution">
    <text evidence="7">The sequence shown here is derived from an EMBL/GenBank/DDBJ whole genome shotgun (WGS) entry which is preliminary data.</text>
</comment>
<protein>
    <submittedName>
        <fullName evidence="7">Aspartate aminotransferase</fullName>
    </submittedName>
</protein>
<keyword evidence="5" id="KW-0663">Pyridoxal phosphate</keyword>
<dbReference type="NCBIfam" id="NF006514">
    <property type="entry name" value="PRK08960.1"/>
    <property type="match status" value="1"/>
</dbReference>
<dbReference type="InterPro" id="IPR015421">
    <property type="entry name" value="PyrdxlP-dep_Trfase_major"/>
</dbReference>
<dbReference type="InterPro" id="IPR015424">
    <property type="entry name" value="PyrdxlP-dep_Trfase"/>
</dbReference>
<dbReference type="GO" id="GO:0030170">
    <property type="term" value="F:pyridoxal phosphate binding"/>
    <property type="evidence" value="ECO:0007669"/>
    <property type="project" value="InterPro"/>
</dbReference>
<evidence type="ECO:0000256" key="3">
    <source>
        <dbReference type="ARBA" id="ARBA00022576"/>
    </source>
</evidence>
<evidence type="ECO:0000256" key="2">
    <source>
        <dbReference type="ARBA" id="ARBA00007441"/>
    </source>
</evidence>
<dbReference type="PANTHER" id="PTHR46383:SF2">
    <property type="entry name" value="AMINOTRANSFERASE"/>
    <property type="match status" value="1"/>
</dbReference>
<organism evidence="7 8">
    <name type="scientific">Sulfuriferula multivorans</name>
    <dbReference type="NCBI Taxonomy" id="1559896"/>
    <lineage>
        <taxon>Bacteria</taxon>
        <taxon>Pseudomonadati</taxon>
        <taxon>Pseudomonadota</taxon>
        <taxon>Betaproteobacteria</taxon>
        <taxon>Nitrosomonadales</taxon>
        <taxon>Sulfuricellaceae</taxon>
        <taxon>Sulfuriferula</taxon>
    </lineage>
</organism>
<dbReference type="AlphaFoldDB" id="A0A401JYV4"/>
<dbReference type="PANTHER" id="PTHR46383">
    <property type="entry name" value="ASPARTATE AMINOTRANSFERASE"/>
    <property type="match status" value="1"/>
</dbReference>
<gene>
    <name evidence="7" type="ORF">SFMTTN_3012</name>
</gene>
<evidence type="ECO:0000313" key="7">
    <source>
        <dbReference type="EMBL" id="GCB02192.1"/>
    </source>
</evidence>
<dbReference type="GO" id="GO:0006520">
    <property type="term" value="P:amino acid metabolic process"/>
    <property type="evidence" value="ECO:0007669"/>
    <property type="project" value="InterPro"/>
</dbReference>
<comment type="similarity">
    <text evidence="2">Belongs to the class-I pyridoxal-phosphate-dependent aminotransferase family.</text>
</comment>
<keyword evidence="3 7" id="KW-0032">Aminotransferase</keyword>
<evidence type="ECO:0000256" key="4">
    <source>
        <dbReference type="ARBA" id="ARBA00022679"/>
    </source>
</evidence>
<dbReference type="InterPro" id="IPR004839">
    <property type="entry name" value="Aminotransferase_I/II_large"/>
</dbReference>
<dbReference type="RefSeq" id="WP_223247873.1">
    <property type="nucleotide sequence ID" value="NZ_BGOW01000036.1"/>
</dbReference>
<dbReference type="CDD" id="cd00609">
    <property type="entry name" value="AAT_like"/>
    <property type="match status" value="1"/>
</dbReference>
<dbReference type="Pfam" id="PF00155">
    <property type="entry name" value="Aminotran_1_2"/>
    <property type="match status" value="1"/>
</dbReference>
<dbReference type="GO" id="GO:0008483">
    <property type="term" value="F:transaminase activity"/>
    <property type="evidence" value="ECO:0007669"/>
    <property type="project" value="UniProtKB-KW"/>
</dbReference>
<evidence type="ECO:0000256" key="1">
    <source>
        <dbReference type="ARBA" id="ARBA00001933"/>
    </source>
</evidence>
<evidence type="ECO:0000313" key="8">
    <source>
        <dbReference type="Proteomes" id="UP000286806"/>
    </source>
</evidence>
<keyword evidence="4 7" id="KW-0808">Transferase</keyword>
<evidence type="ECO:0000256" key="5">
    <source>
        <dbReference type="ARBA" id="ARBA00022898"/>
    </source>
</evidence>
<accession>A0A401JYV4</accession>
<dbReference type="InterPro" id="IPR050596">
    <property type="entry name" value="AspAT/PAT-like"/>
</dbReference>
<reference evidence="7 8" key="1">
    <citation type="journal article" date="2019" name="Front. Microbiol.">
        <title>Genomes of Neutrophilic Sulfur-Oxidizing Chemolithoautotrophs Representing 9 Proteobacterial Species From 8 Genera.</title>
        <authorList>
            <person name="Watanabe T."/>
            <person name="Kojima H."/>
            <person name="Umezawa K."/>
            <person name="Hori C."/>
            <person name="Takasuka T.E."/>
            <person name="Kato Y."/>
            <person name="Fukui M."/>
        </authorList>
    </citation>
    <scope>NUCLEOTIDE SEQUENCE [LARGE SCALE GENOMIC DNA]</scope>
    <source>
        <strain evidence="7 8">TTN</strain>
    </source>
</reference>
<dbReference type="SUPFAM" id="SSF53383">
    <property type="entry name" value="PLP-dependent transferases"/>
    <property type="match status" value="1"/>
</dbReference>
<dbReference type="Gene3D" id="3.40.640.10">
    <property type="entry name" value="Type I PLP-dependent aspartate aminotransferase-like (Major domain)"/>
    <property type="match status" value="1"/>
</dbReference>
<dbReference type="Proteomes" id="UP000286806">
    <property type="component" value="Unassembled WGS sequence"/>
</dbReference>
<dbReference type="EMBL" id="BGOW01000036">
    <property type="protein sequence ID" value="GCB02192.1"/>
    <property type="molecule type" value="Genomic_DNA"/>
</dbReference>